<evidence type="ECO:0000313" key="6">
    <source>
        <dbReference type="EMBL" id="KAK2086194.1"/>
    </source>
</evidence>
<dbReference type="PANTHER" id="PTHR11570">
    <property type="entry name" value="S-ADENOSYLMETHIONINE DECARBOXYLASE"/>
    <property type="match status" value="1"/>
</dbReference>
<dbReference type="Gene3D" id="3.60.90.10">
    <property type="entry name" value="S-adenosylmethionine decarboxylase"/>
    <property type="match status" value="2"/>
</dbReference>
<dbReference type="SUPFAM" id="SSF56276">
    <property type="entry name" value="S-adenosylmethionine decarboxylase"/>
    <property type="match status" value="1"/>
</dbReference>
<evidence type="ECO:0000256" key="4">
    <source>
        <dbReference type="ARBA" id="ARBA00023115"/>
    </source>
</evidence>
<comment type="pathway">
    <text evidence="1">Amine and polyamine biosynthesis; S-adenosylmethioninamine biosynthesis; S-adenosylmethioninamine from S-adenosyl-L-methionine: step 1/1.</text>
</comment>
<keyword evidence="7" id="KW-1185">Reference proteome</keyword>
<dbReference type="Proteomes" id="UP001266305">
    <property type="component" value="Unassembled WGS sequence"/>
</dbReference>
<evidence type="ECO:0000256" key="1">
    <source>
        <dbReference type="ARBA" id="ARBA00004911"/>
    </source>
</evidence>
<dbReference type="Pfam" id="PF01536">
    <property type="entry name" value="SAM_decarbox"/>
    <property type="match status" value="2"/>
</dbReference>
<proteinExistence type="inferred from homology"/>
<reference evidence="6 7" key="1">
    <citation type="submission" date="2023-05" db="EMBL/GenBank/DDBJ databases">
        <title>B98-5 Cell Line De Novo Hybrid Assembly: An Optical Mapping Approach.</title>
        <authorList>
            <person name="Kananen K."/>
            <person name="Auerbach J.A."/>
            <person name="Kautto E."/>
            <person name="Blachly J.S."/>
        </authorList>
    </citation>
    <scope>NUCLEOTIDE SEQUENCE [LARGE SCALE GENOMIC DNA]</scope>
    <source>
        <strain evidence="6">B95-8</strain>
        <tissue evidence="6">Cell line</tissue>
    </source>
</reference>
<name>A0ABQ9TN57_SAGOE</name>
<evidence type="ECO:0000256" key="3">
    <source>
        <dbReference type="ARBA" id="ARBA00023066"/>
    </source>
</evidence>
<evidence type="ECO:0000313" key="7">
    <source>
        <dbReference type="Proteomes" id="UP001266305"/>
    </source>
</evidence>
<keyword evidence="4" id="KW-0620">Polyamine biosynthesis</keyword>
<protein>
    <submittedName>
        <fullName evidence="6">AMP deaminase</fullName>
    </submittedName>
</protein>
<dbReference type="InterPro" id="IPR048283">
    <property type="entry name" value="AdoMetDC-like"/>
</dbReference>
<sequence length="208" mass="24060">MWYHPLAESTGSPVKLARDYSGFDSIQSFFYSRKNFMKPSHQGYPHWNLQEEIEFLNAIFPNGAAYCMGRMNSDCWYLYTLDFSESWVISQPDQTLEILMSEFDPAVMDQFYTKDGVTAKDVTRESGIRDLIPGQTSYDDLIRKVVEVFKSGKFVTTLFVNQSSKCRTVLSSPQKIEGFKGLDCQSFMFNDYNFVFTSFAKKQQQQQS</sequence>
<dbReference type="EMBL" id="JASSZA010000020">
    <property type="protein sequence ID" value="KAK2086194.1"/>
    <property type="molecule type" value="Genomic_DNA"/>
</dbReference>
<organism evidence="6 7">
    <name type="scientific">Saguinus oedipus</name>
    <name type="common">Cotton-top tamarin</name>
    <name type="synonym">Oedipomidas oedipus</name>
    <dbReference type="NCBI Taxonomy" id="9490"/>
    <lineage>
        <taxon>Eukaryota</taxon>
        <taxon>Metazoa</taxon>
        <taxon>Chordata</taxon>
        <taxon>Craniata</taxon>
        <taxon>Vertebrata</taxon>
        <taxon>Euteleostomi</taxon>
        <taxon>Mammalia</taxon>
        <taxon>Eutheria</taxon>
        <taxon>Euarchontoglires</taxon>
        <taxon>Primates</taxon>
        <taxon>Haplorrhini</taxon>
        <taxon>Platyrrhini</taxon>
        <taxon>Cebidae</taxon>
        <taxon>Callitrichinae</taxon>
        <taxon>Saguinus</taxon>
    </lineage>
</organism>
<keyword evidence="3" id="KW-0745">Spermidine biosynthesis</keyword>
<dbReference type="InterPro" id="IPR016067">
    <property type="entry name" value="S-AdoMet_deCO2ase_core"/>
</dbReference>
<accession>A0ABQ9TN57</accession>
<dbReference type="PANTHER" id="PTHR11570:SF0">
    <property type="entry name" value="S-ADENOSYLMETHIONINE DECARBOXYLASE PROENZYME"/>
    <property type="match status" value="1"/>
</dbReference>
<comment type="caution">
    <text evidence="6">The sequence shown here is derived from an EMBL/GenBank/DDBJ whole genome shotgun (WGS) entry which is preliminary data.</text>
</comment>
<comment type="catalytic activity">
    <reaction evidence="5">
        <text>S-adenosyl-L-methionine + H(+) = S-adenosyl 3-(methylsulfanyl)propylamine + CO2</text>
        <dbReference type="Rhea" id="RHEA:15981"/>
        <dbReference type="ChEBI" id="CHEBI:15378"/>
        <dbReference type="ChEBI" id="CHEBI:16526"/>
        <dbReference type="ChEBI" id="CHEBI:57443"/>
        <dbReference type="ChEBI" id="CHEBI:59789"/>
        <dbReference type="EC" id="4.1.1.50"/>
    </reaction>
</comment>
<evidence type="ECO:0000256" key="2">
    <source>
        <dbReference type="ARBA" id="ARBA00008466"/>
    </source>
</evidence>
<evidence type="ECO:0000256" key="5">
    <source>
        <dbReference type="ARBA" id="ARBA00048112"/>
    </source>
</evidence>
<gene>
    <name evidence="6" type="primary">AMD1</name>
    <name evidence="6" type="ORF">P7K49_035619</name>
</gene>
<comment type="similarity">
    <text evidence="2">Belongs to the eukaryotic AdoMetDC family.</text>
</comment>